<accession>A0A495K283</accession>
<evidence type="ECO:0000313" key="1">
    <source>
        <dbReference type="EMBL" id="RKR94898.1"/>
    </source>
</evidence>
<protein>
    <submittedName>
        <fullName evidence="1">Uncharacterized protein</fullName>
    </submittedName>
</protein>
<proteinExistence type="predicted"/>
<name>A0A495K283_WILMA</name>
<dbReference type="EMBL" id="RBKV01000001">
    <property type="protein sequence ID" value="RKR94898.1"/>
    <property type="molecule type" value="Genomic_DNA"/>
</dbReference>
<comment type="caution">
    <text evidence="1">The sequence shown here is derived from an EMBL/GenBank/DDBJ whole genome shotgun (WGS) entry which is preliminary data.</text>
</comment>
<evidence type="ECO:0000313" key="2">
    <source>
        <dbReference type="Proteomes" id="UP000274762"/>
    </source>
</evidence>
<sequence length="79" mass="9088">MTTDHRALENRAAAARLLIHRLSDDHIGIEESYRTAPHRIIELIGPTQDLLAELVVDQERLIERLRHDLAVTTLRLESE</sequence>
<dbReference type="AlphaFoldDB" id="A0A495K283"/>
<dbReference type="Proteomes" id="UP000274762">
    <property type="component" value="Unassembled WGS sequence"/>
</dbReference>
<gene>
    <name evidence="1" type="ORF">DFJ75_1703</name>
</gene>
<dbReference type="RefSeq" id="WP_062799691.1">
    <property type="nucleotide sequence ID" value="NZ_CBCRXS010000004.1"/>
</dbReference>
<reference evidence="1 2" key="1">
    <citation type="submission" date="2018-10" db="EMBL/GenBank/DDBJ databases">
        <title>Sequencing the genomes of 1000 actinobacteria strains.</title>
        <authorList>
            <person name="Klenk H.-P."/>
        </authorList>
    </citation>
    <scope>NUCLEOTIDE SEQUENCE [LARGE SCALE GENOMIC DNA]</scope>
    <source>
        <strain evidence="1 2">DSM 44343</strain>
    </source>
</reference>
<organism evidence="1 2">
    <name type="scientific">Williamsia marianensis</name>
    <dbReference type="NCBI Taxonomy" id="85044"/>
    <lineage>
        <taxon>Bacteria</taxon>
        <taxon>Bacillati</taxon>
        <taxon>Actinomycetota</taxon>
        <taxon>Actinomycetes</taxon>
        <taxon>Mycobacteriales</taxon>
        <taxon>Nocardiaceae</taxon>
        <taxon>Williamsia</taxon>
    </lineage>
</organism>